<dbReference type="EMBL" id="CP046452">
    <property type="protein sequence ID" value="QGU03275.1"/>
    <property type="molecule type" value="Genomic_DNA"/>
</dbReference>
<feature type="transmembrane region" description="Helical" evidence="1">
    <location>
        <begin position="340"/>
        <end position="363"/>
    </location>
</feature>
<feature type="transmembrane region" description="Helical" evidence="1">
    <location>
        <begin position="436"/>
        <end position="454"/>
    </location>
</feature>
<evidence type="ECO:0000256" key="1">
    <source>
        <dbReference type="SAM" id="Phobius"/>
    </source>
</evidence>
<feature type="transmembrane region" description="Helical" evidence="1">
    <location>
        <begin position="16"/>
        <end position="36"/>
    </location>
</feature>
<sequence>MKALTYARHELRINRVFLLAWIIPLWSIPTMFIPAYESYYPNVEDRQGLISGMQINLGMRAMYGKLYDPGTLGQLMAWEGAGWLLILSAVMAVILTFRCYRKPEASSLGELPRATGLSRLDIALGTLLLVSAVSLILGLGITGVLVALNAFYGEMSTKGAVAYGLAIFISTLGSAVLAAAASLFTRNEHTRVGLLLVGLGYMSRALADVQGIDFFNWITPLGWFGLVRPFTDDRFWVLGIAFAATTALAALWLYAERGREYGMGILPVTQRKAPKPRAIGSPWKLRRLLDRGFHLTWVITAFAISLFMSSLSSSMDDLLKEDETTGQIFKQMFGGMNLEIAFLTYMADFLGIIMAVAAVAGVMKLRGEERDRHVDLIRAQGTSRELPMKLQAASTVTFIVGVVLAMVAGSVLGVMLQSKHAEDVWKVAATANAAQVAPMLVLAGLTALLIGLWPKQAWVSWLPLIYSAVVSIIAPLFQAPEWLLKTSAFGHTIYSEDTSAWPAWVAMMIIGTIGLIAAWIFAGKREIA</sequence>
<feature type="transmembrane region" description="Helical" evidence="1">
    <location>
        <begin position="122"/>
        <end position="148"/>
    </location>
</feature>
<feature type="transmembrane region" description="Helical" evidence="1">
    <location>
        <begin position="292"/>
        <end position="311"/>
    </location>
</feature>
<keyword evidence="3" id="KW-1185">Reference proteome</keyword>
<organism evidence="2 3">
    <name type="scientific">Corynebacterium kalinowskii</name>
    <dbReference type="NCBI Taxonomy" id="2675216"/>
    <lineage>
        <taxon>Bacteria</taxon>
        <taxon>Bacillati</taxon>
        <taxon>Actinomycetota</taxon>
        <taxon>Actinomycetes</taxon>
        <taxon>Mycobacteriales</taxon>
        <taxon>Corynebacteriaceae</taxon>
        <taxon>Corynebacterium</taxon>
    </lineage>
</organism>
<feature type="transmembrane region" description="Helical" evidence="1">
    <location>
        <begin position="81"/>
        <end position="101"/>
    </location>
</feature>
<proteinExistence type="predicted"/>
<feature type="transmembrane region" description="Helical" evidence="1">
    <location>
        <begin position="461"/>
        <end position="480"/>
    </location>
</feature>
<dbReference type="KEGG" id="ckw:CKALI_12185"/>
<gene>
    <name evidence="2" type="ORF">CKALI_12185</name>
</gene>
<keyword evidence="1" id="KW-1133">Transmembrane helix</keyword>
<dbReference type="AlphaFoldDB" id="A0A6B8VWF8"/>
<feature type="transmembrane region" description="Helical" evidence="1">
    <location>
        <begin position="235"/>
        <end position="255"/>
    </location>
</feature>
<evidence type="ECO:0008006" key="4">
    <source>
        <dbReference type="Google" id="ProtNLM"/>
    </source>
</evidence>
<feature type="transmembrane region" description="Helical" evidence="1">
    <location>
        <begin position="192"/>
        <end position="215"/>
    </location>
</feature>
<keyword evidence="1" id="KW-0812">Transmembrane</keyword>
<feature type="transmembrane region" description="Helical" evidence="1">
    <location>
        <begin position="160"/>
        <end position="185"/>
    </location>
</feature>
<protein>
    <recommendedName>
        <fullName evidence="4">ABC transporter permease</fullName>
    </recommendedName>
</protein>
<feature type="transmembrane region" description="Helical" evidence="1">
    <location>
        <begin position="500"/>
        <end position="522"/>
    </location>
</feature>
<dbReference type="Proteomes" id="UP000427071">
    <property type="component" value="Chromosome"/>
</dbReference>
<keyword evidence="1" id="KW-0472">Membrane</keyword>
<evidence type="ECO:0000313" key="3">
    <source>
        <dbReference type="Proteomes" id="UP000427071"/>
    </source>
</evidence>
<accession>A0A6B8VWF8</accession>
<name>A0A6B8VWF8_9CORY</name>
<reference evidence="3" key="1">
    <citation type="submission" date="2019-11" db="EMBL/GenBank/DDBJ databases">
        <title>Complete genome sequence of Corynebacterium kalinowskii 1959, a novel Corynebacterium species isolated from soil of a small paddock in Vilsendorf, Germany.</title>
        <authorList>
            <person name="Schaffert L."/>
            <person name="Ruwe M."/>
            <person name="Milse J."/>
            <person name="Hanuschka K."/>
            <person name="Ortseifen V."/>
            <person name="Droste J."/>
            <person name="Brandt D."/>
            <person name="Schlueter L."/>
            <person name="Kutter Y."/>
            <person name="Vinke S."/>
            <person name="Viehoefer P."/>
            <person name="Jacob L."/>
            <person name="Luebke N.-C."/>
            <person name="Schulte-Berndt E."/>
            <person name="Hain C."/>
            <person name="Linder M."/>
            <person name="Schmidt P."/>
            <person name="Wollenschlaeger L."/>
            <person name="Luttermann T."/>
            <person name="Thieme E."/>
            <person name="Hassa J."/>
            <person name="Haak M."/>
            <person name="Wittchen M."/>
            <person name="Mentz A."/>
            <person name="Persicke M."/>
            <person name="Busche T."/>
            <person name="Ruckert C."/>
        </authorList>
    </citation>
    <scope>NUCLEOTIDE SEQUENCE [LARGE SCALE GENOMIC DNA]</scope>
    <source>
        <strain evidence="3">1959</strain>
    </source>
</reference>
<feature type="transmembrane region" description="Helical" evidence="1">
    <location>
        <begin position="392"/>
        <end position="416"/>
    </location>
</feature>
<evidence type="ECO:0000313" key="2">
    <source>
        <dbReference type="EMBL" id="QGU03275.1"/>
    </source>
</evidence>